<dbReference type="Gene3D" id="2.30.42.10">
    <property type="match status" value="2"/>
</dbReference>
<proteinExistence type="predicted"/>
<protein>
    <submittedName>
        <fullName evidence="2">Multiple PDZ domain protein</fullName>
    </submittedName>
</protein>
<comment type="caution">
    <text evidence="2">The sequence shown here is derived from an EMBL/GenBank/DDBJ whole genome shotgun (WGS) entry which is preliminary data.</text>
</comment>
<name>A0A8X6IC76_9ARAC</name>
<feature type="domain" description="PDZ" evidence="1">
    <location>
        <begin position="99"/>
        <end position="146"/>
    </location>
</feature>
<dbReference type="SUPFAM" id="SSF50156">
    <property type="entry name" value="PDZ domain-like"/>
    <property type="match status" value="2"/>
</dbReference>
<reference evidence="2" key="1">
    <citation type="submission" date="2020-08" db="EMBL/GenBank/DDBJ databases">
        <title>Multicomponent nature underlies the extraordinary mechanical properties of spider dragline silk.</title>
        <authorList>
            <person name="Kono N."/>
            <person name="Nakamura H."/>
            <person name="Mori M."/>
            <person name="Yoshida Y."/>
            <person name="Ohtoshi R."/>
            <person name="Malay A.D."/>
            <person name="Moran D.A.P."/>
            <person name="Tomita M."/>
            <person name="Numata K."/>
            <person name="Arakawa K."/>
        </authorList>
    </citation>
    <scope>NUCLEOTIDE SEQUENCE</scope>
</reference>
<dbReference type="Pfam" id="PF00595">
    <property type="entry name" value="PDZ"/>
    <property type="match status" value="1"/>
</dbReference>
<evidence type="ECO:0000313" key="2">
    <source>
        <dbReference type="EMBL" id="GFS39236.1"/>
    </source>
</evidence>
<feature type="domain" description="PDZ" evidence="1">
    <location>
        <begin position="10"/>
        <end position="58"/>
    </location>
</feature>
<dbReference type="Proteomes" id="UP000886998">
    <property type="component" value="Unassembled WGS sequence"/>
</dbReference>
<gene>
    <name evidence="2" type="primary">Mpdz</name>
    <name evidence="2" type="ORF">TNIN_396261</name>
</gene>
<dbReference type="AlphaFoldDB" id="A0A8X6IC76"/>
<dbReference type="SMART" id="SM00228">
    <property type="entry name" value="PDZ"/>
    <property type="match status" value="1"/>
</dbReference>
<dbReference type="PROSITE" id="PS50106">
    <property type="entry name" value="PDZ"/>
    <property type="match status" value="2"/>
</dbReference>
<organism evidence="2 3">
    <name type="scientific">Trichonephila inaurata madagascariensis</name>
    <dbReference type="NCBI Taxonomy" id="2747483"/>
    <lineage>
        <taxon>Eukaryota</taxon>
        <taxon>Metazoa</taxon>
        <taxon>Ecdysozoa</taxon>
        <taxon>Arthropoda</taxon>
        <taxon>Chelicerata</taxon>
        <taxon>Arachnida</taxon>
        <taxon>Araneae</taxon>
        <taxon>Araneomorphae</taxon>
        <taxon>Entelegynae</taxon>
        <taxon>Araneoidea</taxon>
        <taxon>Nephilidae</taxon>
        <taxon>Trichonephila</taxon>
        <taxon>Trichonephila inaurata</taxon>
    </lineage>
</organism>
<dbReference type="InterPro" id="IPR051342">
    <property type="entry name" value="PDZ_scaffold"/>
</dbReference>
<dbReference type="EMBL" id="BMAV01025182">
    <property type="protein sequence ID" value="GFS39236.1"/>
    <property type="molecule type" value="Genomic_DNA"/>
</dbReference>
<keyword evidence="3" id="KW-1185">Reference proteome</keyword>
<dbReference type="OrthoDB" id="123971at2759"/>
<dbReference type="InterPro" id="IPR036034">
    <property type="entry name" value="PDZ_sf"/>
</dbReference>
<dbReference type="PANTHER" id="PTHR19964">
    <property type="entry name" value="MULTIPLE PDZ DOMAIN PROTEIN"/>
    <property type="match status" value="1"/>
</dbReference>
<sequence>MIISLRSPLSERDGRLQEGDQILAIDGQPLDSNISHQQAISILQQARGLVELIVARGGIATTEQSPLTAVSLERSPSAVSDASKGSDMVLNTEWAQVESIDLLNDGSGLGFGIIGGRSTGVVVKTILPGGVADRGKKSLSLKNEAL</sequence>
<accession>A0A8X6IC76</accession>
<dbReference type="InterPro" id="IPR001478">
    <property type="entry name" value="PDZ"/>
</dbReference>
<dbReference type="PANTHER" id="PTHR19964:SF92">
    <property type="entry name" value="PATJ HOMOLOG"/>
    <property type="match status" value="1"/>
</dbReference>
<evidence type="ECO:0000313" key="3">
    <source>
        <dbReference type="Proteomes" id="UP000886998"/>
    </source>
</evidence>
<evidence type="ECO:0000259" key="1">
    <source>
        <dbReference type="PROSITE" id="PS50106"/>
    </source>
</evidence>